<evidence type="ECO:0000313" key="1">
    <source>
        <dbReference type="EMBL" id="KKL69813.1"/>
    </source>
</evidence>
<dbReference type="AlphaFoldDB" id="A0A0F9E746"/>
<gene>
    <name evidence="1" type="ORF">LCGC14_2111130</name>
</gene>
<accession>A0A0F9E746</accession>
<dbReference type="EMBL" id="LAZR01026095">
    <property type="protein sequence ID" value="KKL69813.1"/>
    <property type="molecule type" value="Genomic_DNA"/>
</dbReference>
<protein>
    <submittedName>
        <fullName evidence="1">Uncharacterized protein</fullName>
    </submittedName>
</protein>
<proteinExistence type="predicted"/>
<comment type="caution">
    <text evidence="1">The sequence shown here is derived from an EMBL/GenBank/DDBJ whole genome shotgun (WGS) entry which is preliminary data.</text>
</comment>
<sequence length="123" mass="13583">MSDRYINDCPYCGGAGIEDLIVQHMPDGSTEETHIEAFLPDELQAMLDRGAVIQRDVACEDCNGTGELDRSDDPEFVALIDEGDMDDTIEIAKQLEHLTDEEFDTALTEAKKKLSEDNDGETA</sequence>
<organism evidence="1">
    <name type="scientific">marine sediment metagenome</name>
    <dbReference type="NCBI Taxonomy" id="412755"/>
    <lineage>
        <taxon>unclassified sequences</taxon>
        <taxon>metagenomes</taxon>
        <taxon>ecological metagenomes</taxon>
    </lineage>
</organism>
<reference evidence="1" key="1">
    <citation type="journal article" date="2015" name="Nature">
        <title>Complex archaea that bridge the gap between prokaryotes and eukaryotes.</title>
        <authorList>
            <person name="Spang A."/>
            <person name="Saw J.H."/>
            <person name="Jorgensen S.L."/>
            <person name="Zaremba-Niedzwiedzka K."/>
            <person name="Martijn J."/>
            <person name="Lind A.E."/>
            <person name="van Eijk R."/>
            <person name="Schleper C."/>
            <person name="Guy L."/>
            <person name="Ettema T.J."/>
        </authorList>
    </citation>
    <scope>NUCLEOTIDE SEQUENCE</scope>
</reference>
<name>A0A0F9E746_9ZZZZ</name>